<proteinExistence type="predicted"/>
<dbReference type="EMBL" id="CP035467">
    <property type="protein sequence ID" value="QCW84201.1"/>
    <property type="molecule type" value="Genomic_DNA"/>
</dbReference>
<dbReference type="Proteomes" id="UP000305881">
    <property type="component" value="Chromosome"/>
</dbReference>
<accession>A0A4P9UUW3</accession>
<sequence length="88" mass="10167">MGLLQELNKFAEGLEQLRDEVKVQLHLASLESKQEWDRAEKQRDHFLAELNKISKEASGSKEGLIEKAEVIGEELKSTYQRIKDRLSE</sequence>
<organism evidence="1 2">
    <name type="scientific">Methylotuvimicrobium buryatense</name>
    <name type="common">Methylomicrobium buryatense</name>
    <dbReference type="NCBI Taxonomy" id="95641"/>
    <lineage>
        <taxon>Bacteria</taxon>
        <taxon>Pseudomonadati</taxon>
        <taxon>Pseudomonadota</taxon>
        <taxon>Gammaproteobacteria</taxon>
        <taxon>Methylococcales</taxon>
        <taxon>Methylococcaceae</taxon>
        <taxon>Methylotuvimicrobium</taxon>
    </lineage>
</organism>
<evidence type="ECO:0000313" key="2">
    <source>
        <dbReference type="Proteomes" id="UP000305881"/>
    </source>
</evidence>
<dbReference type="OrthoDB" id="6197894at2"/>
<dbReference type="STRING" id="675511.GCA_000341735_03509"/>
<protein>
    <submittedName>
        <fullName evidence="1">Uncharacterized protein</fullName>
    </submittedName>
</protein>
<keyword evidence="2" id="KW-1185">Reference proteome</keyword>
<gene>
    <name evidence="1" type="ORF">EQU24_19630</name>
</gene>
<dbReference type="AlphaFoldDB" id="A0A4P9UUW3"/>
<evidence type="ECO:0000313" key="1">
    <source>
        <dbReference type="EMBL" id="QCW84201.1"/>
    </source>
</evidence>
<name>A0A4P9UUW3_METBY</name>
<dbReference type="KEGG" id="mbur:EQU24_19630"/>
<reference evidence="2" key="1">
    <citation type="journal article" date="2019" name="J. Bacteriol.">
        <title>A Mutagenic Screen Identifies a TonB-Dependent Receptor Required for the Lanthanide Metal Switch in the Type I Methanotroph 'Methylotuvimicrobium buryatense' 5GB1C.</title>
        <authorList>
            <person name="Groom J.D."/>
            <person name="Ford S.M."/>
            <person name="Pesesky M.W."/>
            <person name="Lidstrom M.E."/>
        </authorList>
    </citation>
    <scope>NUCLEOTIDE SEQUENCE [LARGE SCALE GENOMIC DNA]</scope>
    <source>
        <strain evidence="2">5GB1C</strain>
    </source>
</reference>
<dbReference type="RefSeq" id="WP_014146955.1">
    <property type="nucleotide sequence ID" value="NZ_CP035467.1"/>
</dbReference>